<protein>
    <submittedName>
        <fullName evidence="8">ABC transporter permease</fullName>
    </submittedName>
</protein>
<evidence type="ECO:0000256" key="2">
    <source>
        <dbReference type="ARBA" id="ARBA00022475"/>
    </source>
</evidence>
<feature type="transmembrane region" description="Helical" evidence="6">
    <location>
        <begin position="20"/>
        <end position="44"/>
    </location>
</feature>
<dbReference type="EMBL" id="JAUDDZ010000002">
    <property type="protein sequence ID" value="MDM8274281.1"/>
    <property type="molecule type" value="Genomic_DNA"/>
</dbReference>
<accession>A0ABT7V718</accession>
<reference evidence="9" key="1">
    <citation type="submission" date="2023-06" db="EMBL/GenBank/DDBJ databases">
        <title>Identification and characterization of horizontal gene transfer across gut microbiota members of farm animals based on homology search.</title>
        <authorList>
            <person name="Zeman M."/>
            <person name="Kubasova T."/>
            <person name="Jahodarova E."/>
            <person name="Nykrynova M."/>
            <person name="Rychlik I."/>
        </authorList>
    </citation>
    <scope>NUCLEOTIDE SEQUENCE [LARGE SCALE GENOMIC DNA]</scope>
    <source>
        <strain evidence="9">154_Feed</strain>
    </source>
</reference>
<dbReference type="PROSITE" id="PS51257">
    <property type="entry name" value="PROKAR_LIPOPROTEIN"/>
    <property type="match status" value="1"/>
</dbReference>
<sequence length="302" mass="32582">MLTIKLACGNVRRSVRDFSIYFATLAFASCLLYSFLASTDYLLALDLTLDQRASFAKAGEVLQAFAVFIGVIFCFLLGYANAFLLRRRKREFGLYLIVGLEPRGVAAVLAVECTLVGTVALACGLFLGWLLSPVFSLVAAFVFGAPWRPALVFSFASAAQCACSFIVISAIAAVASVRGVCKRPIVELIHADKVPEKRRLGARPGGSELRAADGDRMRALHLRLRSYRRAFGHDRGGGFPAPGRRHPGLYALRLGRLLPAVHAGLPNRSVGAGACVAWRKGRATTISAISSSAPHRGRCRAW</sequence>
<evidence type="ECO:0000256" key="3">
    <source>
        <dbReference type="ARBA" id="ARBA00022692"/>
    </source>
</evidence>
<keyword evidence="2" id="KW-1003">Cell membrane</keyword>
<feature type="transmembrane region" description="Helical" evidence="6">
    <location>
        <begin position="64"/>
        <end position="84"/>
    </location>
</feature>
<keyword evidence="9" id="KW-1185">Reference proteome</keyword>
<dbReference type="Proteomes" id="UP001529421">
    <property type="component" value="Unassembled WGS sequence"/>
</dbReference>
<keyword evidence="3 6" id="KW-0812">Transmembrane</keyword>
<evidence type="ECO:0000256" key="4">
    <source>
        <dbReference type="ARBA" id="ARBA00022989"/>
    </source>
</evidence>
<name>A0ABT7V718_9ACTN</name>
<reference evidence="8 9" key="2">
    <citation type="submission" date="2023-06" db="EMBL/GenBank/DDBJ databases">
        <authorList>
            <person name="Zeman M."/>
            <person name="Kubasova T."/>
            <person name="Jahodarova E."/>
            <person name="Nykrynova M."/>
            <person name="Rychlik I."/>
        </authorList>
    </citation>
    <scope>NUCLEOTIDE SEQUENCE [LARGE SCALE GENOMIC DNA]</scope>
    <source>
        <strain evidence="8 9">154_Feed</strain>
    </source>
</reference>
<gene>
    <name evidence="8" type="ORF">QUW28_02030</name>
</gene>
<evidence type="ECO:0000259" key="7">
    <source>
        <dbReference type="Pfam" id="PF02687"/>
    </source>
</evidence>
<dbReference type="PANTHER" id="PTHR46795">
    <property type="entry name" value="ABC TRANSPORTER PERMEASE-RELATED-RELATED"/>
    <property type="match status" value="1"/>
</dbReference>
<proteinExistence type="predicted"/>
<dbReference type="InterPro" id="IPR052536">
    <property type="entry name" value="ABC-4_Integral_Memb_Prot"/>
</dbReference>
<organism evidence="8 9">
    <name type="scientific">Enorma phocaeensis</name>
    <dbReference type="NCBI Taxonomy" id="1871019"/>
    <lineage>
        <taxon>Bacteria</taxon>
        <taxon>Bacillati</taxon>
        <taxon>Actinomycetota</taxon>
        <taxon>Coriobacteriia</taxon>
        <taxon>Coriobacteriales</taxon>
        <taxon>Coriobacteriaceae</taxon>
        <taxon>Enorma</taxon>
    </lineage>
</organism>
<evidence type="ECO:0000256" key="1">
    <source>
        <dbReference type="ARBA" id="ARBA00004651"/>
    </source>
</evidence>
<dbReference type="RefSeq" id="WP_289544151.1">
    <property type="nucleotide sequence ID" value="NZ_JAUDDZ010000002.1"/>
</dbReference>
<feature type="domain" description="ABC3 transporter permease C-terminal" evidence="7">
    <location>
        <begin position="65"/>
        <end position="184"/>
    </location>
</feature>
<dbReference type="Pfam" id="PF02687">
    <property type="entry name" value="FtsX"/>
    <property type="match status" value="1"/>
</dbReference>
<evidence type="ECO:0000313" key="9">
    <source>
        <dbReference type="Proteomes" id="UP001529421"/>
    </source>
</evidence>
<evidence type="ECO:0000313" key="8">
    <source>
        <dbReference type="EMBL" id="MDM8274281.1"/>
    </source>
</evidence>
<dbReference type="PANTHER" id="PTHR46795:SF3">
    <property type="entry name" value="ABC TRANSPORTER PERMEASE"/>
    <property type="match status" value="1"/>
</dbReference>
<evidence type="ECO:0000256" key="6">
    <source>
        <dbReference type="SAM" id="Phobius"/>
    </source>
</evidence>
<comment type="caution">
    <text evidence="8">The sequence shown here is derived from an EMBL/GenBank/DDBJ whole genome shotgun (WGS) entry which is preliminary data.</text>
</comment>
<keyword evidence="5 6" id="KW-0472">Membrane</keyword>
<dbReference type="InterPro" id="IPR003838">
    <property type="entry name" value="ABC3_permease_C"/>
</dbReference>
<feature type="transmembrane region" description="Helical" evidence="6">
    <location>
        <begin position="151"/>
        <end position="175"/>
    </location>
</feature>
<keyword evidence="4 6" id="KW-1133">Transmembrane helix</keyword>
<comment type="subcellular location">
    <subcellularLocation>
        <location evidence="1">Cell membrane</location>
        <topology evidence="1">Multi-pass membrane protein</topology>
    </subcellularLocation>
</comment>
<evidence type="ECO:0000256" key="5">
    <source>
        <dbReference type="ARBA" id="ARBA00023136"/>
    </source>
</evidence>